<dbReference type="EMBL" id="LYBW01000056">
    <property type="protein sequence ID" value="ODR91140.1"/>
    <property type="molecule type" value="Genomic_DNA"/>
</dbReference>
<comment type="similarity">
    <text evidence="2">Belongs to the DapA family.</text>
</comment>
<proteinExistence type="inferred from homology"/>
<dbReference type="SUPFAM" id="SSF51569">
    <property type="entry name" value="Aldolase"/>
    <property type="match status" value="1"/>
</dbReference>
<dbReference type="InterPro" id="IPR002220">
    <property type="entry name" value="DapA-like"/>
</dbReference>
<evidence type="ECO:0000256" key="2">
    <source>
        <dbReference type="PIRNR" id="PIRNR001365"/>
    </source>
</evidence>
<dbReference type="STRING" id="1752398.A8M32_09970"/>
<dbReference type="Gene3D" id="3.20.20.70">
    <property type="entry name" value="Aldolase class I"/>
    <property type="match status" value="1"/>
</dbReference>
<sequence length="321" mass="35234">MASVRHYDKPHGVIPAVLMPFTADMEVNEKAYRKHLGDVSGVEGITAITINGHAAEVASLTMEEQFRAIAVTKEELQERVPTIVAVYTNSSLEAARIARRAQDEGANGLLVFPPEVMVLGGHIRPEMILEHYKRITHASDLPIIHYQFPVNSNLAIPLPTLLELCTRFPSIKAIKDNCGDGNLHERQIRELKALDRPVNTVTTHSSWLLGSLALGCDGLLSGAGSVIANLQVALFRAVQAGDLNAARAINDKIYPTVRAFYDHPLLDMHNRMKEALVILGRWDGAHVRPPLVKPTAAEIEKIRRCVAQAGLTSETVYKKVA</sequence>
<dbReference type="PIRSF" id="PIRSF001365">
    <property type="entry name" value="DHDPS"/>
    <property type="match status" value="1"/>
</dbReference>
<name>A0A1E3VC37_9HYPH</name>
<keyword evidence="1 2" id="KW-0456">Lyase</keyword>
<gene>
    <name evidence="3" type="ORF">A8M32_09970</name>
</gene>
<dbReference type="CDD" id="cd00408">
    <property type="entry name" value="DHDPS-like"/>
    <property type="match status" value="1"/>
</dbReference>
<evidence type="ECO:0000313" key="4">
    <source>
        <dbReference type="Proteomes" id="UP000094342"/>
    </source>
</evidence>
<dbReference type="InterPro" id="IPR013785">
    <property type="entry name" value="Aldolase_TIM"/>
</dbReference>
<dbReference type="GO" id="GO:0008840">
    <property type="term" value="F:4-hydroxy-tetrahydrodipicolinate synthase activity"/>
    <property type="evidence" value="ECO:0007669"/>
    <property type="project" value="TreeGrafter"/>
</dbReference>
<dbReference type="Proteomes" id="UP000094342">
    <property type="component" value="Unassembled WGS sequence"/>
</dbReference>
<dbReference type="PANTHER" id="PTHR12128:SF72">
    <property type="entry name" value="DIHYDRODIPICOLINATE SYNTHASE"/>
    <property type="match status" value="1"/>
</dbReference>
<dbReference type="OrthoDB" id="9778880at2"/>
<evidence type="ECO:0000256" key="1">
    <source>
        <dbReference type="ARBA" id="ARBA00023239"/>
    </source>
</evidence>
<organism evidence="3 4">
    <name type="scientific">Sinorhizobium alkalisoli</name>
    <dbReference type="NCBI Taxonomy" id="1752398"/>
    <lineage>
        <taxon>Bacteria</taxon>
        <taxon>Pseudomonadati</taxon>
        <taxon>Pseudomonadota</taxon>
        <taxon>Alphaproteobacteria</taxon>
        <taxon>Hyphomicrobiales</taxon>
        <taxon>Rhizobiaceae</taxon>
        <taxon>Sinorhizobium/Ensifer group</taxon>
        <taxon>Sinorhizobium</taxon>
    </lineage>
</organism>
<dbReference type="PRINTS" id="PR00146">
    <property type="entry name" value="DHPICSNTHASE"/>
</dbReference>
<accession>A0A1E3VC37</accession>
<keyword evidence="4" id="KW-1185">Reference proteome</keyword>
<dbReference type="SMART" id="SM01130">
    <property type="entry name" value="DHDPS"/>
    <property type="match status" value="1"/>
</dbReference>
<dbReference type="PANTHER" id="PTHR12128">
    <property type="entry name" value="DIHYDRODIPICOLINATE SYNTHASE"/>
    <property type="match status" value="1"/>
</dbReference>
<reference evidence="4" key="1">
    <citation type="submission" date="2016-05" db="EMBL/GenBank/DDBJ databases">
        <authorList>
            <person name="Li Y."/>
        </authorList>
    </citation>
    <scope>NUCLEOTIDE SEQUENCE [LARGE SCALE GENOMIC DNA]</scope>
    <source>
        <strain evidence="4">YIC4027</strain>
    </source>
</reference>
<dbReference type="RefSeq" id="WP_069458248.1">
    <property type="nucleotide sequence ID" value="NZ_CP034909.1"/>
</dbReference>
<evidence type="ECO:0000313" key="3">
    <source>
        <dbReference type="EMBL" id="ODR91140.1"/>
    </source>
</evidence>
<comment type="caution">
    <text evidence="3">The sequence shown here is derived from an EMBL/GenBank/DDBJ whole genome shotgun (WGS) entry which is preliminary data.</text>
</comment>
<dbReference type="Pfam" id="PF00701">
    <property type="entry name" value="DHDPS"/>
    <property type="match status" value="1"/>
</dbReference>
<dbReference type="AlphaFoldDB" id="A0A1E3VC37"/>
<protein>
    <submittedName>
        <fullName evidence="3">Dihydrodipicolinate synthase family protein</fullName>
    </submittedName>
</protein>